<dbReference type="EMBL" id="CP089274">
    <property type="protein sequence ID" value="USP74152.1"/>
    <property type="molecule type" value="Genomic_DNA"/>
</dbReference>
<feature type="compositionally biased region" description="Polar residues" evidence="6">
    <location>
        <begin position="319"/>
        <end position="350"/>
    </location>
</feature>
<feature type="compositionally biased region" description="Low complexity" evidence="6">
    <location>
        <begin position="12"/>
        <end position="23"/>
    </location>
</feature>
<evidence type="ECO:0000259" key="8">
    <source>
        <dbReference type="Pfam" id="PF20684"/>
    </source>
</evidence>
<keyword evidence="3 7" id="KW-1133">Transmembrane helix</keyword>
<evidence type="ECO:0000256" key="1">
    <source>
        <dbReference type="ARBA" id="ARBA00004141"/>
    </source>
</evidence>
<dbReference type="VEuPathDB" id="FungiDB:yc1106_01426"/>
<accession>A0A9Q9DP44</accession>
<evidence type="ECO:0000256" key="6">
    <source>
        <dbReference type="SAM" id="MobiDB-lite"/>
    </source>
</evidence>
<keyword evidence="4 7" id="KW-0472">Membrane</keyword>
<dbReference type="PANTHER" id="PTHR33048">
    <property type="entry name" value="PTH11-LIKE INTEGRAL MEMBRANE PROTEIN (AFU_ORTHOLOGUE AFUA_5G11245)"/>
    <property type="match status" value="1"/>
</dbReference>
<feature type="compositionally biased region" description="Polar residues" evidence="6">
    <location>
        <begin position="384"/>
        <end position="394"/>
    </location>
</feature>
<dbReference type="PANTHER" id="PTHR33048:SF129">
    <property type="entry name" value="INTEGRAL MEMBRANE PROTEIN-RELATED"/>
    <property type="match status" value="1"/>
</dbReference>
<feature type="transmembrane region" description="Helical" evidence="7">
    <location>
        <begin position="212"/>
        <end position="234"/>
    </location>
</feature>
<keyword evidence="10" id="KW-1185">Reference proteome</keyword>
<dbReference type="GO" id="GO:0016020">
    <property type="term" value="C:membrane"/>
    <property type="evidence" value="ECO:0007669"/>
    <property type="project" value="UniProtKB-SubCell"/>
</dbReference>
<protein>
    <recommendedName>
        <fullName evidence="8">Rhodopsin domain-containing protein</fullName>
    </recommendedName>
</protein>
<dbReference type="InterPro" id="IPR049326">
    <property type="entry name" value="Rhodopsin_dom_fungi"/>
</dbReference>
<dbReference type="Pfam" id="PF20684">
    <property type="entry name" value="Fung_rhodopsin"/>
    <property type="match status" value="2"/>
</dbReference>
<feature type="region of interest" description="Disordered" evidence="6">
    <location>
        <begin position="319"/>
        <end position="353"/>
    </location>
</feature>
<feature type="transmembrane region" description="Helical" evidence="7">
    <location>
        <begin position="246"/>
        <end position="267"/>
    </location>
</feature>
<comment type="similarity">
    <text evidence="5">Belongs to the SAT4 family.</text>
</comment>
<feature type="transmembrane region" description="Helical" evidence="7">
    <location>
        <begin position="95"/>
        <end position="114"/>
    </location>
</feature>
<dbReference type="Proteomes" id="UP001056012">
    <property type="component" value="Chromosome 1"/>
</dbReference>
<sequence>MRLKADDREPPSQRAASSTSRSQVGRPSYRNLLYRFQPHKLVTEEYLMAHSQLFPSTSDVLLARDGGTNPPPEVVATWPAPNLVNPEERGWGAPIILMVLLLLTLLVFIARIRARVMVRNAGIDDILMSVAILPVIGLTISTILGIRVYGFQRHVWDQTPATKIDYSNITMAIELSYMVGSTLVKVSILFLYRRLTGSLTNKENNCQDEGIVLISATAVSTVQDLIISFLPLFLIRNLQMPKRQKLAMGGIFGLGLITTVCGIMRTYYLVFVYHYTYDVTWYGYYGWTWTAIEADLGVICASVPALRVYFRHRLGSTAAHTSNSRSNNQNGPKTLSNQGYGSRSAKSNKNADVEANGDHMSLQSIVIKRDLSSSIRERDDASQKSDSSTRNLTTIIHGPL</sequence>
<feature type="compositionally biased region" description="Basic and acidic residues" evidence="6">
    <location>
        <begin position="373"/>
        <end position="383"/>
    </location>
</feature>
<feature type="region of interest" description="Disordered" evidence="6">
    <location>
        <begin position="1"/>
        <end position="24"/>
    </location>
</feature>
<evidence type="ECO:0000256" key="4">
    <source>
        <dbReference type="ARBA" id="ARBA00023136"/>
    </source>
</evidence>
<gene>
    <name evidence="9" type="ORF">yc1106_01426</name>
</gene>
<feature type="transmembrane region" description="Helical" evidence="7">
    <location>
        <begin position="171"/>
        <end position="192"/>
    </location>
</feature>
<evidence type="ECO:0000313" key="9">
    <source>
        <dbReference type="EMBL" id="USP74152.1"/>
    </source>
</evidence>
<comment type="subcellular location">
    <subcellularLocation>
        <location evidence="1">Membrane</location>
        <topology evidence="1">Multi-pass membrane protein</topology>
    </subcellularLocation>
</comment>
<feature type="domain" description="Rhodopsin" evidence="8">
    <location>
        <begin position="110"/>
        <end position="197"/>
    </location>
</feature>
<dbReference type="AlphaFoldDB" id="A0A9Q9DP44"/>
<proteinExistence type="inferred from homology"/>
<feature type="transmembrane region" description="Helical" evidence="7">
    <location>
        <begin position="126"/>
        <end position="150"/>
    </location>
</feature>
<keyword evidence="2 7" id="KW-0812">Transmembrane</keyword>
<feature type="region of interest" description="Disordered" evidence="6">
    <location>
        <begin position="373"/>
        <end position="400"/>
    </location>
</feature>
<evidence type="ECO:0000256" key="5">
    <source>
        <dbReference type="ARBA" id="ARBA00038359"/>
    </source>
</evidence>
<name>A0A9Q9DP44_CURCL</name>
<evidence type="ECO:0000256" key="2">
    <source>
        <dbReference type="ARBA" id="ARBA00022692"/>
    </source>
</evidence>
<organism evidence="9 10">
    <name type="scientific">Curvularia clavata</name>
    <dbReference type="NCBI Taxonomy" id="95742"/>
    <lineage>
        <taxon>Eukaryota</taxon>
        <taxon>Fungi</taxon>
        <taxon>Dikarya</taxon>
        <taxon>Ascomycota</taxon>
        <taxon>Pezizomycotina</taxon>
        <taxon>Dothideomycetes</taxon>
        <taxon>Pleosporomycetidae</taxon>
        <taxon>Pleosporales</taxon>
        <taxon>Pleosporineae</taxon>
        <taxon>Pleosporaceae</taxon>
        <taxon>Curvularia</taxon>
    </lineage>
</organism>
<feature type="domain" description="Rhodopsin" evidence="8">
    <location>
        <begin position="203"/>
        <end position="311"/>
    </location>
</feature>
<reference evidence="9" key="1">
    <citation type="submission" date="2021-12" db="EMBL/GenBank/DDBJ databases">
        <title>Curvularia clavata genome.</title>
        <authorList>
            <person name="Cao Y."/>
        </authorList>
    </citation>
    <scope>NUCLEOTIDE SEQUENCE</scope>
    <source>
        <strain evidence="9">Yc1106</strain>
    </source>
</reference>
<evidence type="ECO:0000256" key="3">
    <source>
        <dbReference type="ARBA" id="ARBA00022989"/>
    </source>
</evidence>
<evidence type="ECO:0000313" key="10">
    <source>
        <dbReference type="Proteomes" id="UP001056012"/>
    </source>
</evidence>
<evidence type="ECO:0000256" key="7">
    <source>
        <dbReference type="SAM" id="Phobius"/>
    </source>
</evidence>
<dbReference type="InterPro" id="IPR052337">
    <property type="entry name" value="SAT4-like"/>
</dbReference>
<feature type="transmembrane region" description="Helical" evidence="7">
    <location>
        <begin position="287"/>
        <end position="310"/>
    </location>
</feature>
<dbReference type="OrthoDB" id="4525788at2759"/>
<feature type="compositionally biased region" description="Basic and acidic residues" evidence="6">
    <location>
        <begin position="1"/>
        <end position="11"/>
    </location>
</feature>